<comment type="caution">
    <text evidence="1">The sequence shown here is derived from an EMBL/GenBank/DDBJ whole genome shotgun (WGS) entry which is preliminary data.</text>
</comment>
<dbReference type="Gene3D" id="1.10.630.10">
    <property type="entry name" value="Cytochrome P450"/>
    <property type="match status" value="1"/>
</dbReference>
<dbReference type="EMBL" id="JBFOLJ010000011">
    <property type="protein sequence ID" value="KAL2496569.1"/>
    <property type="molecule type" value="Genomic_DNA"/>
</dbReference>
<gene>
    <name evidence="1" type="ORF">Fot_40326</name>
</gene>
<evidence type="ECO:0000313" key="1">
    <source>
        <dbReference type="EMBL" id="KAL2496569.1"/>
    </source>
</evidence>
<organism evidence="1 2">
    <name type="scientific">Forsythia ovata</name>
    <dbReference type="NCBI Taxonomy" id="205694"/>
    <lineage>
        <taxon>Eukaryota</taxon>
        <taxon>Viridiplantae</taxon>
        <taxon>Streptophyta</taxon>
        <taxon>Embryophyta</taxon>
        <taxon>Tracheophyta</taxon>
        <taxon>Spermatophyta</taxon>
        <taxon>Magnoliopsida</taxon>
        <taxon>eudicotyledons</taxon>
        <taxon>Gunneridae</taxon>
        <taxon>Pentapetalae</taxon>
        <taxon>asterids</taxon>
        <taxon>lamiids</taxon>
        <taxon>Lamiales</taxon>
        <taxon>Oleaceae</taxon>
        <taxon>Forsythieae</taxon>
        <taxon>Forsythia</taxon>
    </lineage>
</organism>
<reference evidence="2" key="1">
    <citation type="submission" date="2024-07" db="EMBL/GenBank/DDBJ databases">
        <title>Two chromosome-level genome assemblies of Korean endemic species Abeliophyllum distichum and Forsythia ovata (Oleaceae).</title>
        <authorList>
            <person name="Jang H."/>
        </authorList>
    </citation>
    <scope>NUCLEOTIDE SEQUENCE [LARGE SCALE GENOMIC DNA]</scope>
</reference>
<sequence length="112" mass="12680">MKEILTKHGLFQKPHPDPIRGTIVGGLLFLENEKWTKNRKIINPAFHIEKLKNTVDLELLKEILPKPGSLRSLFGKIIDKARSSLIPSVVQQKVKGAFSTKVNKSLNQFPNK</sequence>
<accession>A0ABD1SAQ3</accession>
<keyword evidence="2" id="KW-1185">Reference proteome</keyword>
<name>A0ABD1SAQ3_9LAMI</name>
<proteinExistence type="predicted"/>
<dbReference type="AlphaFoldDB" id="A0ABD1SAQ3"/>
<dbReference type="InterPro" id="IPR036396">
    <property type="entry name" value="Cyt_P450_sf"/>
</dbReference>
<dbReference type="Proteomes" id="UP001604277">
    <property type="component" value="Unassembled WGS sequence"/>
</dbReference>
<evidence type="ECO:0000313" key="2">
    <source>
        <dbReference type="Proteomes" id="UP001604277"/>
    </source>
</evidence>
<dbReference type="SUPFAM" id="SSF48264">
    <property type="entry name" value="Cytochrome P450"/>
    <property type="match status" value="1"/>
</dbReference>
<protein>
    <submittedName>
        <fullName evidence="1">Cytochrome</fullName>
    </submittedName>
</protein>